<dbReference type="EMBL" id="UYRU01057576">
    <property type="protein sequence ID" value="VDN13855.1"/>
    <property type="molecule type" value="Genomic_DNA"/>
</dbReference>
<protein>
    <recommendedName>
        <fullName evidence="4">GBD/FH3 domain-containing protein</fullName>
    </recommendedName>
</protein>
<evidence type="ECO:0000313" key="6">
    <source>
        <dbReference type="Proteomes" id="UP000281553"/>
    </source>
</evidence>
<comment type="similarity">
    <text evidence="1">Belongs to the formin homology family. Diaphanous subfamily.</text>
</comment>
<feature type="non-terminal residue" evidence="5">
    <location>
        <position position="402"/>
    </location>
</feature>
<evidence type="ECO:0000256" key="3">
    <source>
        <dbReference type="SAM" id="MobiDB-lite"/>
    </source>
</evidence>
<dbReference type="InterPro" id="IPR014768">
    <property type="entry name" value="GBD/FH3_dom"/>
</dbReference>
<dbReference type="SMART" id="SM01140">
    <property type="entry name" value="Drf_GBD"/>
    <property type="match status" value="1"/>
</dbReference>
<evidence type="ECO:0000313" key="5">
    <source>
        <dbReference type="EMBL" id="VDN13855.1"/>
    </source>
</evidence>
<dbReference type="GO" id="GO:0003779">
    <property type="term" value="F:actin binding"/>
    <property type="evidence" value="ECO:0007669"/>
    <property type="project" value="InterPro"/>
</dbReference>
<dbReference type="InterPro" id="IPR044933">
    <property type="entry name" value="DIA_GBD_sf"/>
</dbReference>
<evidence type="ECO:0000256" key="1">
    <source>
        <dbReference type="ARBA" id="ARBA00008214"/>
    </source>
</evidence>
<dbReference type="Pfam" id="PF06371">
    <property type="entry name" value="Drf_GBD"/>
    <property type="match status" value="1"/>
</dbReference>
<organism evidence="5 6">
    <name type="scientific">Dibothriocephalus latus</name>
    <name type="common">Fish tapeworm</name>
    <name type="synonym">Diphyllobothrium latum</name>
    <dbReference type="NCBI Taxonomy" id="60516"/>
    <lineage>
        <taxon>Eukaryota</taxon>
        <taxon>Metazoa</taxon>
        <taxon>Spiralia</taxon>
        <taxon>Lophotrochozoa</taxon>
        <taxon>Platyhelminthes</taxon>
        <taxon>Cestoda</taxon>
        <taxon>Eucestoda</taxon>
        <taxon>Diphyllobothriidea</taxon>
        <taxon>Diphyllobothriidae</taxon>
        <taxon>Dibothriocephalus</taxon>
    </lineage>
</organism>
<dbReference type="SUPFAM" id="SSF48371">
    <property type="entry name" value="ARM repeat"/>
    <property type="match status" value="1"/>
</dbReference>
<dbReference type="Pfam" id="PF06367">
    <property type="entry name" value="Drf_FH3"/>
    <property type="match status" value="1"/>
</dbReference>
<dbReference type="InterPro" id="IPR051412">
    <property type="entry name" value="Formin_Homology_Diaphanous_sf"/>
</dbReference>
<dbReference type="PROSITE" id="PS51232">
    <property type="entry name" value="GBD_FH3"/>
    <property type="match status" value="1"/>
</dbReference>
<sequence length="402" mass="45357">MDSKKDKKAVGGVFKSMLGKKKKDSEIREPPPKAPSQDLDLSHLPDNEIEALFENLMEDMNLSAEKRAPLLEKPVEYKRNMLKTSKYGATQAATSPARYCKDLSSPQQLSEKELASTLTSLKIALLNNRVSWVKEFNNKENDGLNLLLRFLGLSLSENNTDSTLLSLRCIRALGNCGYGLFALVDHDTASTFIARCLDVHQPCLMECALELLSTMAMCSLKGHQKVMEGLTFSAELTPNQPQRFAPLIDGLSVSELACACLQLINVVVSAQFLTDETIDVDYRIHLRLELSRLHLGEKLAELEKSSDPNITNHVSIYRRFADADNDELFERFEVAKTDLTECDQVYQLLSRSLLNTSSERLFLSLLQHLLFVREEPYREHYYALLNELISQVVLQTDGVDYD</sequence>
<dbReference type="SMART" id="SM01139">
    <property type="entry name" value="Drf_FH3"/>
    <property type="match status" value="1"/>
</dbReference>
<dbReference type="InterPro" id="IPR011989">
    <property type="entry name" value="ARM-like"/>
</dbReference>
<dbReference type="InterPro" id="IPR016024">
    <property type="entry name" value="ARM-type_fold"/>
</dbReference>
<accession>A0A3P7L956</accession>
<dbReference type="GO" id="GO:0005884">
    <property type="term" value="C:actin filament"/>
    <property type="evidence" value="ECO:0007669"/>
    <property type="project" value="TreeGrafter"/>
</dbReference>
<dbReference type="Gene3D" id="1.10.20.40">
    <property type="entry name" value="Formin, diaphanous GTPase-binding domain"/>
    <property type="match status" value="1"/>
</dbReference>
<dbReference type="GO" id="GO:0030041">
    <property type="term" value="P:actin filament polymerization"/>
    <property type="evidence" value="ECO:0007669"/>
    <property type="project" value="TreeGrafter"/>
</dbReference>
<proteinExistence type="inferred from homology"/>
<dbReference type="GO" id="GO:0031267">
    <property type="term" value="F:small GTPase binding"/>
    <property type="evidence" value="ECO:0007669"/>
    <property type="project" value="InterPro"/>
</dbReference>
<dbReference type="InterPro" id="IPR010472">
    <property type="entry name" value="FH3_dom"/>
</dbReference>
<keyword evidence="2" id="KW-0175">Coiled coil</keyword>
<feature type="domain" description="GBD/FH3" evidence="4">
    <location>
        <begin position="41"/>
        <end position="400"/>
    </location>
</feature>
<dbReference type="Proteomes" id="UP000281553">
    <property type="component" value="Unassembled WGS sequence"/>
</dbReference>
<dbReference type="AlphaFoldDB" id="A0A3P7L956"/>
<reference evidence="5 6" key="1">
    <citation type="submission" date="2018-11" db="EMBL/GenBank/DDBJ databases">
        <authorList>
            <consortium name="Pathogen Informatics"/>
        </authorList>
    </citation>
    <scope>NUCLEOTIDE SEQUENCE [LARGE SCALE GENOMIC DNA]</scope>
</reference>
<dbReference type="OrthoDB" id="1104827at2759"/>
<evidence type="ECO:0000256" key="2">
    <source>
        <dbReference type="ARBA" id="ARBA00023054"/>
    </source>
</evidence>
<evidence type="ECO:0000259" key="4">
    <source>
        <dbReference type="PROSITE" id="PS51232"/>
    </source>
</evidence>
<feature type="region of interest" description="Disordered" evidence="3">
    <location>
        <begin position="1"/>
        <end position="42"/>
    </location>
</feature>
<dbReference type="PANTHER" id="PTHR45691">
    <property type="entry name" value="PROTEIN DIAPHANOUS"/>
    <property type="match status" value="1"/>
</dbReference>
<dbReference type="InterPro" id="IPR010473">
    <property type="entry name" value="GTPase-bd"/>
</dbReference>
<gene>
    <name evidence="5" type="ORF">DILT_LOCUS9686</name>
</gene>
<name>A0A3P7L956_DIBLA</name>
<dbReference type="PANTHER" id="PTHR45691:SF1">
    <property type="entry name" value="FH2 DOMAIN-CONTAINING PROTEIN 1-RELATED"/>
    <property type="match status" value="1"/>
</dbReference>
<dbReference type="Gene3D" id="1.25.10.10">
    <property type="entry name" value="Leucine-rich Repeat Variant"/>
    <property type="match status" value="1"/>
</dbReference>
<keyword evidence="6" id="KW-1185">Reference proteome</keyword>
<dbReference type="Gene3D" id="1.10.238.150">
    <property type="entry name" value="Formin, FH3 diaphanous domain"/>
    <property type="match status" value="1"/>
</dbReference>